<name>A0A1E1K3I0_9HELO</name>
<dbReference type="AlphaFoldDB" id="A0A1E1K3I0"/>
<evidence type="ECO:0000256" key="1">
    <source>
        <dbReference type="SAM" id="MobiDB-lite"/>
    </source>
</evidence>
<feature type="region of interest" description="Disordered" evidence="1">
    <location>
        <begin position="1"/>
        <end position="41"/>
    </location>
</feature>
<gene>
    <name evidence="2" type="ORF">RAG0_01863</name>
</gene>
<feature type="compositionally biased region" description="Basic residues" evidence="1">
    <location>
        <begin position="1"/>
        <end position="10"/>
    </location>
</feature>
<organism evidence="2 3">
    <name type="scientific">Rhynchosporium agropyri</name>
    <dbReference type="NCBI Taxonomy" id="914238"/>
    <lineage>
        <taxon>Eukaryota</taxon>
        <taxon>Fungi</taxon>
        <taxon>Dikarya</taxon>
        <taxon>Ascomycota</taxon>
        <taxon>Pezizomycotina</taxon>
        <taxon>Leotiomycetes</taxon>
        <taxon>Helotiales</taxon>
        <taxon>Ploettnerulaceae</taxon>
        <taxon>Rhynchosporium</taxon>
    </lineage>
</organism>
<reference evidence="3" key="1">
    <citation type="submission" date="2016-03" db="EMBL/GenBank/DDBJ databases">
        <authorList>
            <person name="Guldener U."/>
        </authorList>
    </citation>
    <scope>NUCLEOTIDE SEQUENCE [LARGE SCALE GENOMIC DNA]</scope>
    <source>
        <strain evidence="3">04CH-RAC-A.6.1</strain>
    </source>
</reference>
<accession>A0A1E1K3I0</accession>
<dbReference type="Proteomes" id="UP000178912">
    <property type="component" value="Unassembled WGS sequence"/>
</dbReference>
<dbReference type="EMBL" id="FJUX01000007">
    <property type="protein sequence ID" value="CZS91084.1"/>
    <property type="molecule type" value="Genomic_DNA"/>
</dbReference>
<protein>
    <submittedName>
        <fullName evidence="2">Uncharacterized protein</fullName>
    </submittedName>
</protein>
<evidence type="ECO:0000313" key="2">
    <source>
        <dbReference type="EMBL" id="CZS91084.1"/>
    </source>
</evidence>
<evidence type="ECO:0000313" key="3">
    <source>
        <dbReference type="Proteomes" id="UP000178912"/>
    </source>
</evidence>
<sequence>MRRRIGKGWKHNPYLDQGASNASEAGDQLKASGSIDRAFYN</sequence>
<proteinExistence type="predicted"/>
<keyword evidence="3" id="KW-1185">Reference proteome</keyword>